<gene>
    <name evidence="4" type="ORF">S03H2_45923</name>
</gene>
<dbReference type="GO" id="GO:0005737">
    <property type="term" value="C:cytoplasm"/>
    <property type="evidence" value="ECO:0007669"/>
    <property type="project" value="TreeGrafter"/>
</dbReference>
<dbReference type="Gene3D" id="3.40.50.150">
    <property type="entry name" value="Vaccinia Virus protein VP39"/>
    <property type="match status" value="1"/>
</dbReference>
<dbReference type="InterPro" id="IPR002941">
    <property type="entry name" value="DNA_methylase_N4/N6"/>
</dbReference>
<evidence type="ECO:0000313" key="4">
    <source>
        <dbReference type="EMBL" id="GAH74574.1"/>
    </source>
</evidence>
<evidence type="ECO:0000256" key="2">
    <source>
        <dbReference type="ARBA" id="ARBA00022679"/>
    </source>
</evidence>
<dbReference type="InterPro" id="IPR001091">
    <property type="entry name" value="RM_Methyltransferase"/>
</dbReference>
<dbReference type="PANTHER" id="PTHR13370:SF3">
    <property type="entry name" value="TRNA (GUANINE(10)-N2)-METHYLTRANSFERASE HOMOLOG"/>
    <property type="match status" value="1"/>
</dbReference>
<protein>
    <recommendedName>
        <fullName evidence="3">DNA methylase N-4/N-6 domain-containing protein</fullName>
    </recommendedName>
</protein>
<dbReference type="SUPFAM" id="SSF53335">
    <property type="entry name" value="S-adenosyl-L-methionine-dependent methyltransferases"/>
    <property type="match status" value="1"/>
</dbReference>
<keyword evidence="1" id="KW-0489">Methyltransferase</keyword>
<evidence type="ECO:0000259" key="3">
    <source>
        <dbReference type="Pfam" id="PF01555"/>
    </source>
</evidence>
<comment type="caution">
    <text evidence="4">The sequence shown here is derived from an EMBL/GenBank/DDBJ whole genome shotgun (WGS) entry which is preliminary data.</text>
</comment>
<evidence type="ECO:0000256" key="1">
    <source>
        <dbReference type="ARBA" id="ARBA00022603"/>
    </source>
</evidence>
<accession>X1J891</accession>
<name>X1J891_9ZZZZ</name>
<dbReference type="EMBL" id="BARU01028797">
    <property type="protein sequence ID" value="GAH74574.1"/>
    <property type="molecule type" value="Genomic_DNA"/>
</dbReference>
<dbReference type="GO" id="GO:0003677">
    <property type="term" value="F:DNA binding"/>
    <property type="evidence" value="ECO:0007669"/>
    <property type="project" value="InterPro"/>
</dbReference>
<dbReference type="GO" id="GO:0032259">
    <property type="term" value="P:methylation"/>
    <property type="evidence" value="ECO:0007669"/>
    <property type="project" value="UniProtKB-KW"/>
</dbReference>
<dbReference type="Pfam" id="PF01555">
    <property type="entry name" value="N6_N4_Mtase"/>
    <property type="match status" value="1"/>
</dbReference>
<organism evidence="4">
    <name type="scientific">marine sediment metagenome</name>
    <dbReference type="NCBI Taxonomy" id="412755"/>
    <lineage>
        <taxon>unclassified sequences</taxon>
        <taxon>metagenomes</taxon>
        <taxon>ecological metagenomes</taxon>
    </lineage>
</organism>
<feature type="domain" description="DNA methylase N-4/N-6" evidence="3">
    <location>
        <begin position="12"/>
        <end position="198"/>
    </location>
</feature>
<feature type="non-terminal residue" evidence="4">
    <location>
        <position position="1"/>
    </location>
</feature>
<sequence>TCQAGRMVSVNKGKWDRSLGFRGNYEFTKKWLEACRRVMKPNATIWISGTSHIIHLVGFALDELGFKILNDITWVKPNPPPNLSCRYFTHATETVIWAGRDKKCRHKFNYALMRQLAGGKQMKSVWEIKPPRREEKVFGKHPTQKPLALLERCILASTRERELVLDPFMGAGTTGVACAKNNRRFVGIETDPSYATIACKRIRDQLSGLELP</sequence>
<keyword evidence="2" id="KW-0808">Transferase</keyword>
<dbReference type="PANTHER" id="PTHR13370">
    <property type="entry name" value="RNA METHYLASE-RELATED"/>
    <property type="match status" value="1"/>
</dbReference>
<dbReference type="PRINTS" id="PR00508">
    <property type="entry name" value="S21N4MTFRASE"/>
</dbReference>
<dbReference type="GO" id="GO:0008170">
    <property type="term" value="F:N-methyltransferase activity"/>
    <property type="evidence" value="ECO:0007669"/>
    <property type="project" value="InterPro"/>
</dbReference>
<proteinExistence type="predicted"/>
<reference evidence="4" key="1">
    <citation type="journal article" date="2014" name="Front. Microbiol.">
        <title>High frequency of phylogenetically diverse reductive dehalogenase-homologous genes in deep subseafloor sedimentary metagenomes.</title>
        <authorList>
            <person name="Kawai M."/>
            <person name="Futagami T."/>
            <person name="Toyoda A."/>
            <person name="Takaki Y."/>
            <person name="Nishi S."/>
            <person name="Hori S."/>
            <person name="Arai W."/>
            <person name="Tsubouchi T."/>
            <person name="Morono Y."/>
            <person name="Uchiyama I."/>
            <person name="Ito T."/>
            <person name="Fujiyama A."/>
            <person name="Inagaki F."/>
            <person name="Takami H."/>
        </authorList>
    </citation>
    <scope>NUCLEOTIDE SEQUENCE</scope>
    <source>
        <strain evidence="4">Expedition CK06-06</strain>
    </source>
</reference>
<dbReference type="InterPro" id="IPR029063">
    <property type="entry name" value="SAM-dependent_MTases_sf"/>
</dbReference>
<dbReference type="GO" id="GO:0009007">
    <property type="term" value="F:site-specific DNA-methyltransferase (adenine-specific) activity"/>
    <property type="evidence" value="ECO:0007669"/>
    <property type="project" value="TreeGrafter"/>
</dbReference>
<dbReference type="AlphaFoldDB" id="X1J891"/>